<dbReference type="AlphaFoldDB" id="A0AAW2WTQ4"/>
<gene>
    <name evidence="1" type="ORF">Slati_2204200</name>
</gene>
<organism evidence="1">
    <name type="scientific">Sesamum latifolium</name>
    <dbReference type="NCBI Taxonomy" id="2727402"/>
    <lineage>
        <taxon>Eukaryota</taxon>
        <taxon>Viridiplantae</taxon>
        <taxon>Streptophyta</taxon>
        <taxon>Embryophyta</taxon>
        <taxon>Tracheophyta</taxon>
        <taxon>Spermatophyta</taxon>
        <taxon>Magnoliopsida</taxon>
        <taxon>eudicotyledons</taxon>
        <taxon>Gunneridae</taxon>
        <taxon>Pentapetalae</taxon>
        <taxon>asterids</taxon>
        <taxon>lamiids</taxon>
        <taxon>Lamiales</taxon>
        <taxon>Pedaliaceae</taxon>
        <taxon>Sesamum</taxon>
    </lineage>
</organism>
<reference evidence="1" key="1">
    <citation type="submission" date="2020-06" db="EMBL/GenBank/DDBJ databases">
        <authorList>
            <person name="Li T."/>
            <person name="Hu X."/>
            <person name="Zhang T."/>
            <person name="Song X."/>
            <person name="Zhang H."/>
            <person name="Dai N."/>
            <person name="Sheng W."/>
            <person name="Hou X."/>
            <person name="Wei L."/>
        </authorList>
    </citation>
    <scope>NUCLEOTIDE SEQUENCE</scope>
    <source>
        <strain evidence="1">KEN1</strain>
        <tissue evidence="1">Leaf</tissue>
    </source>
</reference>
<reference evidence="1" key="2">
    <citation type="journal article" date="2024" name="Plant">
        <title>Genomic evolution and insights into agronomic trait innovations of Sesamum species.</title>
        <authorList>
            <person name="Miao H."/>
            <person name="Wang L."/>
            <person name="Qu L."/>
            <person name="Liu H."/>
            <person name="Sun Y."/>
            <person name="Le M."/>
            <person name="Wang Q."/>
            <person name="Wei S."/>
            <person name="Zheng Y."/>
            <person name="Lin W."/>
            <person name="Duan Y."/>
            <person name="Cao H."/>
            <person name="Xiong S."/>
            <person name="Wang X."/>
            <person name="Wei L."/>
            <person name="Li C."/>
            <person name="Ma Q."/>
            <person name="Ju M."/>
            <person name="Zhao R."/>
            <person name="Li G."/>
            <person name="Mu C."/>
            <person name="Tian Q."/>
            <person name="Mei H."/>
            <person name="Zhang T."/>
            <person name="Gao T."/>
            <person name="Zhang H."/>
        </authorList>
    </citation>
    <scope>NUCLEOTIDE SEQUENCE</scope>
    <source>
        <strain evidence="1">KEN1</strain>
    </source>
</reference>
<evidence type="ECO:0000313" key="1">
    <source>
        <dbReference type="EMBL" id="KAL0444815.1"/>
    </source>
</evidence>
<comment type="caution">
    <text evidence="1">The sequence shown here is derived from an EMBL/GenBank/DDBJ whole genome shotgun (WGS) entry which is preliminary data.</text>
</comment>
<name>A0AAW2WTQ4_9LAMI</name>
<proteinExistence type="predicted"/>
<accession>A0AAW2WTQ4</accession>
<dbReference type="EMBL" id="JACGWN010000007">
    <property type="protein sequence ID" value="KAL0444815.1"/>
    <property type="molecule type" value="Genomic_DNA"/>
</dbReference>
<protein>
    <submittedName>
        <fullName evidence="1">Uncharacterized protein</fullName>
    </submittedName>
</protein>
<sequence length="61" mass="6305">MAEVIICWIAPSRFDDNSVDGVSRETIILGGSAAGSANLGVAVVVDPEMGVKEVLETICKA</sequence>